<dbReference type="EMBL" id="BJOV01000005">
    <property type="protein sequence ID" value="GEE03590.1"/>
    <property type="molecule type" value="Genomic_DNA"/>
</dbReference>
<evidence type="ECO:0000313" key="3">
    <source>
        <dbReference type="Proteomes" id="UP000444960"/>
    </source>
</evidence>
<name>A0A7I9VEZ0_9ACTN</name>
<feature type="transmembrane region" description="Helical" evidence="1">
    <location>
        <begin position="183"/>
        <end position="203"/>
    </location>
</feature>
<keyword evidence="3" id="KW-1185">Reference proteome</keyword>
<keyword evidence="1" id="KW-0812">Transmembrane</keyword>
<sequence>MPSTDHARRTRAYLAGGLGVPIVATLAAIAVQTLSTPPSTRIGVHWNLHGDVDRWAAAWTVLVATLIAGLAPAGLAVANYLPLRDGTPGQFFRWVSTTAASLSVSLTVLLTGVVIAQTDGAAPSPMVLVAVAAACGSITAAIAWTLQPNDLAPAEAPRHVEPIAIGAGDRVAWLRTQTSSRGLLALTWLIAGLSIGTAVVGWACGLPMTAVWASAVASLIVVLALTSSLSFHVRVDASGLTIRSIAGFPRWHVAAADITDVRVISVRAIGQFGGYGVRLANGRTGVILRSGEALEVHRRTGRSIVLTVDDAATAAAVLTAVGSAGSRP</sequence>
<evidence type="ECO:0000313" key="2">
    <source>
        <dbReference type="EMBL" id="GEE03590.1"/>
    </source>
</evidence>
<dbReference type="RefSeq" id="WP_161897087.1">
    <property type="nucleotide sequence ID" value="NZ_BJOV01000005.1"/>
</dbReference>
<feature type="transmembrane region" description="Helical" evidence="1">
    <location>
        <begin position="12"/>
        <end position="35"/>
    </location>
</feature>
<evidence type="ECO:0008006" key="4">
    <source>
        <dbReference type="Google" id="ProtNLM"/>
    </source>
</evidence>
<organism evidence="2 3">
    <name type="scientific">Gordonia spumicola</name>
    <dbReference type="NCBI Taxonomy" id="589161"/>
    <lineage>
        <taxon>Bacteria</taxon>
        <taxon>Bacillati</taxon>
        <taxon>Actinomycetota</taxon>
        <taxon>Actinomycetes</taxon>
        <taxon>Mycobacteriales</taxon>
        <taxon>Gordoniaceae</taxon>
        <taxon>Gordonia</taxon>
    </lineage>
</organism>
<keyword evidence="1" id="KW-0472">Membrane</keyword>
<dbReference type="Proteomes" id="UP000444960">
    <property type="component" value="Unassembled WGS sequence"/>
</dbReference>
<dbReference type="OrthoDB" id="3178004at2"/>
<gene>
    <name evidence="2" type="ORF">nbrc107696_40360</name>
</gene>
<reference evidence="3" key="1">
    <citation type="submission" date="2019-06" db="EMBL/GenBank/DDBJ databases">
        <title>Gordonia isolated from sludge of a wastewater treatment plant.</title>
        <authorList>
            <person name="Tamura T."/>
            <person name="Aoyama K."/>
            <person name="Kang Y."/>
            <person name="Saito S."/>
            <person name="Akiyama N."/>
            <person name="Yazawa K."/>
            <person name="Gonoi T."/>
            <person name="Mikami Y."/>
        </authorList>
    </citation>
    <scope>NUCLEOTIDE SEQUENCE [LARGE SCALE GENOMIC DNA]</scope>
    <source>
        <strain evidence="3">NBRC 107696</strain>
    </source>
</reference>
<feature type="transmembrane region" description="Helical" evidence="1">
    <location>
        <begin position="127"/>
        <end position="146"/>
    </location>
</feature>
<protein>
    <recommendedName>
        <fullName evidence="4">DUF1648 domain-containing protein</fullName>
    </recommendedName>
</protein>
<proteinExistence type="predicted"/>
<feature type="transmembrane region" description="Helical" evidence="1">
    <location>
        <begin position="209"/>
        <end position="233"/>
    </location>
</feature>
<dbReference type="AlphaFoldDB" id="A0A7I9VEZ0"/>
<keyword evidence="1" id="KW-1133">Transmembrane helix</keyword>
<feature type="transmembrane region" description="Helical" evidence="1">
    <location>
        <begin position="91"/>
        <end position="115"/>
    </location>
</feature>
<accession>A0A7I9VEZ0</accession>
<feature type="transmembrane region" description="Helical" evidence="1">
    <location>
        <begin position="55"/>
        <end position="79"/>
    </location>
</feature>
<evidence type="ECO:0000256" key="1">
    <source>
        <dbReference type="SAM" id="Phobius"/>
    </source>
</evidence>
<comment type="caution">
    <text evidence="2">The sequence shown here is derived from an EMBL/GenBank/DDBJ whole genome shotgun (WGS) entry which is preliminary data.</text>
</comment>